<dbReference type="InterPro" id="IPR003607">
    <property type="entry name" value="HD/PDEase_dom"/>
</dbReference>
<dbReference type="InterPro" id="IPR029052">
    <property type="entry name" value="Metallo-depent_PP-like"/>
</dbReference>
<dbReference type="SUPFAM" id="SSF56300">
    <property type="entry name" value="Metallo-dependent phosphatases"/>
    <property type="match status" value="1"/>
</dbReference>
<dbReference type="SMART" id="SM00065">
    <property type="entry name" value="GAF"/>
    <property type="match status" value="1"/>
</dbReference>
<feature type="domain" description="HD-GYP" evidence="2">
    <location>
        <begin position="619"/>
        <end position="814"/>
    </location>
</feature>
<dbReference type="InterPro" id="IPR003018">
    <property type="entry name" value="GAF"/>
</dbReference>
<dbReference type="SUPFAM" id="SSF55781">
    <property type="entry name" value="GAF domain-like"/>
    <property type="match status" value="1"/>
</dbReference>
<dbReference type="STRING" id="1817813.A2008_03225"/>
<evidence type="ECO:0000313" key="4">
    <source>
        <dbReference type="Proteomes" id="UP000178735"/>
    </source>
</evidence>
<accession>A0A1F7WI37</accession>
<protein>
    <submittedName>
        <fullName evidence="3">Uncharacterized protein</fullName>
    </submittedName>
</protein>
<dbReference type="PANTHER" id="PTHR43155:SF2">
    <property type="entry name" value="CYCLIC DI-GMP PHOSPHODIESTERASE PA4108"/>
    <property type="match status" value="1"/>
</dbReference>
<name>A0A1F7WI37_9BACT</name>
<sequence>MKIMAIGDINDDPGLLAYSELMPELISEYRPDFIITNGENAAKGLGITPQTFEQILNLGTDAVTLGNHTWSKKDILKIIDNDRLIRPINYPEGTPGSGCRIITARNGLKVAVMNALGRESIMPIIGRENKAILDCPFRTCDAEVARIKNDADIIVIDFHAESVIEKKSFAYYLDGRVNAIFGTHMHIQSADECILPKGTAYITDLGMTGSFDSVVGIKKELAIEQFCTQRTVQFTGATEERGISGIVVYFDEDNGYKPVNIVRILRRSRYRKQYNIPFEELSGKYDKSVSREAKYEKYISYYKKLYAAESISKLYSTVVEGVSFFTDGLYSSLYLYRGDAGAGCSWECRNASDAIMVDNFGAIVLEHLNRVDIANLKKSRAAVEQLSEGVFVQIMPLADEHQLLGAIIIKLNHHILRLDLDEREIRLLGDFVEDAFGVMKNFDRRLIEKQQVNELKTLYEVSKIIAGSIELDQLLDNIMAMATKVMNSETSSVLLLDEATNELTFQIAQGEKGAEVKRLIRLKVGQGIAGWVAQTGENCVVPDTSKDARFYKEGDEKTKFVTKSLICVPLKHNDKIIGVLEVINRMGDIPFNTHDMELLELIAAQCASPIVNAKLYQNIRNLYKSTLKVLANALDAKDSYTHGHSQRVAEYSLAIAGELGLSSKEKDDLEFAALLHDIGKIGIRDNILCKPGKLTDEEFKIIQMHPVMSAQILEPIEFLVDKIPIVKHHHERYDGRGYPSKLAKDEIPFGARIICVADTFDAMTSNRSYRKGLPAEVALEELKRCSGAQFDPIMVEAFLRVFEKKYAKNFEEIRTKFEAQEAVLHIESGEVAK</sequence>
<dbReference type="PROSITE" id="PS51832">
    <property type="entry name" value="HD_GYP"/>
    <property type="match status" value="1"/>
</dbReference>
<comment type="caution">
    <text evidence="3">The sequence shown here is derived from an EMBL/GenBank/DDBJ whole genome shotgun (WGS) entry which is preliminary data.</text>
</comment>
<proteinExistence type="predicted"/>
<dbReference type="Proteomes" id="UP000178735">
    <property type="component" value="Unassembled WGS sequence"/>
</dbReference>
<dbReference type="Pfam" id="PF13487">
    <property type="entry name" value="HD_5"/>
    <property type="match status" value="1"/>
</dbReference>
<dbReference type="Gene3D" id="3.60.21.10">
    <property type="match status" value="1"/>
</dbReference>
<dbReference type="CDD" id="cd00077">
    <property type="entry name" value="HDc"/>
    <property type="match status" value="1"/>
</dbReference>
<reference evidence="3 4" key="1">
    <citation type="journal article" date="2016" name="Nat. Commun.">
        <title>Thousands of microbial genomes shed light on interconnected biogeochemical processes in an aquifer system.</title>
        <authorList>
            <person name="Anantharaman K."/>
            <person name="Brown C.T."/>
            <person name="Hug L.A."/>
            <person name="Sharon I."/>
            <person name="Castelle C.J."/>
            <person name="Probst A.J."/>
            <person name="Thomas B.C."/>
            <person name="Singh A."/>
            <person name="Wilkins M.J."/>
            <person name="Karaoz U."/>
            <person name="Brodie E.L."/>
            <person name="Williams K.H."/>
            <person name="Hubbard S.S."/>
            <person name="Banfield J.F."/>
        </authorList>
    </citation>
    <scope>NUCLEOTIDE SEQUENCE [LARGE SCALE GENOMIC DNA]</scope>
</reference>
<dbReference type="Gene3D" id="3.30.450.40">
    <property type="match status" value="1"/>
</dbReference>
<dbReference type="PANTHER" id="PTHR43155">
    <property type="entry name" value="CYCLIC DI-GMP PHOSPHODIESTERASE PA4108-RELATED"/>
    <property type="match status" value="1"/>
</dbReference>
<dbReference type="AlphaFoldDB" id="A0A1F7WI37"/>
<dbReference type="Pfam" id="PF01590">
    <property type="entry name" value="GAF"/>
    <property type="match status" value="1"/>
</dbReference>
<dbReference type="InterPro" id="IPR029016">
    <property type="entry name" value="GAF-like_dom_sf"/>
</dbReference>
<dbReference type="EMBL" id="MGFH01000207">
    <property type="protein sequence ID" value="OGM02492.1"/>
    <property type="molecule type" value="Genomic_DNA"/>
</dbReference>
<dbReference type="SUPFAM" id="SSF109604">
    <property type="entry name" value="HD-domain/PDEase-like"/>
    <property type="match status" value="1"/>
</dbReference>
<evidence type="ECO:0000259" key="2">
    <source>
        <dbReference type="PROSITE" id="PS51832"/>
    </source>
</evidence>
<gene>
    <name evidence="3" type="ORF">A2008_03225</name>
</gene>
<evidence type="ECO:0000259" key="1">
    <source>
        <dbReference type="PROSITE" id="PS51831"/>
    </source>
</evidence>
<dbReference type="Pfam" id="PF13277">
    <property type="entry name" value="YmdB"/>
    <property type="match status" value="1"/>
</dbReference>
<dbReference type="InterPro" id="IPR037522">
    <property type="entry name" value="HD_GYP_dom"/>
</dbReference>
<organism evidence="3 4">
    <name type="scientific">Candidatus Wallbacteria bacterium GWC2_49_35</name>
    <dbReference type="NCBI Taxonomy" id="1817813"/>
    <lineage>
        <taxon>Bacteria</taxon>
        <taxon>Candidatus Walliibacteriota</taxon>
    </lineage>
</organism>
<dbReference type="InterPro" id="IPR006674">
    <property type="entry name" value="HD_domain"/>
</dbReference>
<dbReference type="PROSITE" id="PS51831">
    <property type="entry name" value="HD"/>
    <property type="match status" value="1"/>
</dbReference>
<dbReference type="SMART" id="SM00471">
    <property type="entry name" value="HDc"/>
    <property type="match status" value="1"/>
</dbReference>
<dbReference type="Gene3D" id="1.10.3210.10">
    <property type="entry name" value="Hypothetical protein af1432"/>
    <property type="match status" value="1"/>
</dbReference>
<feature type="domain" description="HD" evidence="1">
    <location>
        <begin position="641"/>
        <end position="763"/>
    </location>
</feature>
<evidence type="ECO:0000313" key="3">
    <source>
        <dbReference type="EMBL" id="OGM02492.1"/>
    </source>
</evidence>
<dbReference type="InterPro" id="IPR005235">
    <property type="entry name" value="YmdB-like"/>
</dbReference>